<gene>
    <name evidence="2" type="ORF">D6D85_04900</name>
</gene>
<evidence type="ECO:0000313" key="3">
    <source>
        <dbReference type="Proteomes" id="UP000277582"/>
    </source>
</evidence>
<sequence length="87" mass="9666">MASCNEHVECLQEEIEDRRHLEDIGLVFISIGIASLGLSTIPTYAIAGVILVVAGMFLFIFDERKKNRAEAKLCELLKRLSESQKGS</sequence>
<keyword evidence="1" id="KW-1133">Transmembrane helix</keyword>
<dbReference type="Proteomes" id="UP000277582">
    <property type="component" value="Unassembled WGS sequence"/>
</dbReference>
<dbReference type="AlphaFoldDB" id="A0A429GQY3"/>
<name>A0A429GQY3_9CREN</name>
<reference evidence="2 3" key="1">
    <citation type="submission" date="2018-10" db="EMBL/GenBank/DDBJ databases">
        <title>Co-occurring genomic capacity for anaerobic methane metabolism and dissimilatory sulfite reduction discovered in the Korarchaeota.</title>
        <authorList>
            <person name="Mckay L.J."/>
            <person name="Dlakic M."/>
            <person name="Fields M.W."/>
            <person name="Delmont T.O."/>
            <person name="Eren A.M."/>
            <person name="Jay Z.J."/>
            <person name="Klingelsmith K.B."/>
            <person name="Rusch D.B."/>
            <person name="Inskeep W.P."/>
        </authorList>
    </citation>
    <scope>NUCLEOTIDE SEQUENCE [LARGE SCALE GENOMIC DNA]</scope>
    <source>
        <strain evidence="2 3">MDKW</strain>
    </source>
</reference>
<keyword evidence="1" id="KW-0812">Transmembrane</keyword>
<keyword evidence="3" id="KW-1185">Reference proteome</keyword>
<dbReference type="EMBL" id="RCOS01000062">
    <property type="protein sequence ID" value="RSN76288.1"/>
    <property type="molecule type" value="Genomic_DNA"/>
</dbReference>
<evidence type="ECO:0000313" key="2">
    <source>
        <dbReference type="EMBL" id="RSN76288.1"/>
    </source>
</evidence>
<keyword evidence="1" id="KW-0472">Membrane</keyword>
<feature type="transmembrane region" description="Helical" evidence="1">
    <location>
        <begin position="44"/>
        <end position="61"/>
    </location>
</feature>
<proteinExistence type="predicted"/>
<accession>A0A429GQY3</accession>
<protein>
    <submittedName>
        <fullName evidence="2">Uncharacterized protein</fullName>
    </submittedName>
</protein>
<comment type="caution">
    <text evidence="2">The sequence shown here is derived from an EMBL/GenBank/DDBJ whole genome shotgun (WGS) entry which is preliminary data.</text>
</comment>
<evidence type="ECO:0000256" key="1">
    <source>
        <dbReference type="SAM" id="Phobius"/>
    </source>
</evidence>
<organism evidence="2 3">
    <name type="scientific">Candidatus Methanodesulfokora washburnensis</name>
    <dbReference type="NCBI Taxonomy" id="2478471"/>
    <lineage>
        <taxon>Archaea</taxon>
        <taxon>Thermoproteota</taxon>
        <taxon>Candidatus Korarchaeia</taxon>
        <taxon>Candidatus Korarchaeia incertae sedis</taxon>
        <taxon>Candidatus Methanodesulfokora</taxon>
    </lineage>
</organism>